<feature type="compositionally biased region" description="Low complexity" evidence="1">
    <location>
        <begin position="1"/>
        <end position="27"/>
    </location>
</feature>
<protein>
    <submittedName>
        <fullName evidence="2">Uncharacterized protein</fullName>
    </submittedName>
</protein>
<reference evidence="2 3" key="1">
    <citation type="journal article" date="2021" name="Commun. Biol.">
        <title>The genome of Shorea leprosula (Dipterocarpaceae) highlights the ecological relevance of drought in aseasonal tropical rainforests.</title>
        <authorList>
            <person name="Ng K.K.S."/>
            <person name="Kobayashi M.J."/>
            <person name="Fawcett J.A."/>
            <person name="Hatakeyama M."/>
            <person name="Paape T."/>
            <person name="Ng C.H."/>
            <person name="Ang C.C."/>
            <person name="Tnah L.H."/>
            <person name="Lee C.T."/>
            <person name="Nishiyama T."/>
            <person name="Sese J."/>
            <person name="O'Brien M.J."/>
            <person name="Copetti D."/>
            <person name="Mohd Noor M.I."/>
            <person name="Ong R.C."/>
            <person name="Putra M."/>
            <person name="Sireger I.Z."/>
            <person name="Indrioko S."/>
            <person name="Kosugi Y."/>
            <person name="Izuno A."/>
            <person name="Isagi Y."/>
            <person name="Lee S.L."/>
            <person name="Shimizu K.K."/>
        </authorList>
    </citation>
    <scope>NUCLEOTIDE SEQUENCE [LARGE SCALE GENOMIC DNA]</scope>
    <source>
        <strain evidence="2">214</strain>
    </source>
</reference>
<organism evidence="2 3">
    <name type="scientific">Rubroshorea leprosula</name>
    <dbReference type="NCBI Taxonomy" id="152421"/>
    <lineage>
        <taxon>Eukaryota</taxon>
        <taxon>Viridiplantae</taxon>
        <taxon>Streptophyta</taxon>
        <taxon>Embryophyta</taxon>
        <taxon>Tracheophyta</taxon>
        <taxon>Spermatophyta</taxon>
        <taxon>Magnoliopsida</taxon>
        <taxon>eudicotyledons</taxon>
        <taxon>Gunneridae</taxon>
        <taxon>Pentapetalae</taxon>
        <taxon>rosids</taxon>
        <taxon>malvids</taxon>
        <taxon>Malvales</taxon>
        <taxon>Dipterocarpaceae</taxon>
        <taxon>Rubroshorea</taxon>
    </lineage>
</organism>
<gene>
    <name evidence="2" type="ORF">SLEP1_g58655</name>
</gene>
<keyword evidence="3" id="KW-1185">Reference proteome</keyword>
<comment type="caution">
    <text evidence="2">The sequence shown here is derived from an EMBL/GenBank/DDBJ whole genome shotgun (WGS) entry which is preliminary data.</text>
</comment>
<proteinExistence type="predicted"/>
<sequence>MRKSSSSPTPHSPSLSAFSLSSPESSFQPATELPFHTQNLLDFLFPFHATLGFSLPSVSSFFLHADPRPRPSLPVAEQPAAISQKATGNHFLSPSPSPSPIVGSFLLISPSPTPFHIKVPGCNQSGSHHPHSPSRTTAAVPHHLRLASEQ</sequence>
<name>A0AAV5MSF3_9ROSI</name>
<evidence type="ECO:0000313" key="2">
    <source>
        <dbReference type="EMBL" id="GKV52049.1"/>
    </source>
</evidence>
<dbReference type="Proteomes" id="UP001054252">
    <property type="component" value="Unassembled WGS sequence"/>
</dbReference>
<feature type="compositionally biased region" description="Polar residues" evidence="1">
    <location>
        <begin position="122"/>
        <end position="137"/>
    </location>
</feature>
<evidence type="ECO:0000256" key="1">
    <source>
        <dbReference type="SAM" id="MobiDB-lite"/>
    </source>
</evidence>
<evidence type="ECO:0000313" key="3">
    <source>
        <dbReference type="Proteomes" id="UP001054252"/>
    </source>
</evidence>
<dbReference type="AlphaFoldDB" id="A0AAV5MSF3"/>
<feature type="region of interest" description="Disordered" evidence="1">
    <location>
        <begin position="120"/>
        <end position="141"/>
    </location>
</feature>
<accession>A0AAV5MSF3</accession>
<dbReference type="EMBL" id="BPVZ01000592">
    <property type="protein sequence ID" value="GKV52049.1"/>
    <property type="molecule type" value="Genomic_DNA"/>
</dbReference>
<feature type="region of interest" description="Disordered" evidence="1">
    <location>
        <begin position="1"/>
        <end position="29"/>
    </location>
</feature>